<organism evidence="2 3">
    <name type="scientific">Cylindrotheca closterium</name>
    <dbReference type="NCBI Taxonomy" id="2856"/>
    <lineage>
        <taxon>Eukaryota</taxon>
        <taxon>Sar</taxon>
        <taxon>Stramenopiles</taxon>
        <taxon>Ochrophyta</taxon>
        <taxon>Bacillariophyta</taxon>
        <taxon>Bacillariophyceae</taxon>
        <taxon>Bacillariophycidae</taxon>
        <taxon>Bacillariales</taxon>
        <taxon>Bacillariaceae</taxon>
        <taxon>Cylindrotheca</taxon>
    </lineage>
</organism>
<name>A0AAD2FQ20_9STRA</name>
<protein>
    <submittedName>
        <fullName evidence="2">Uncharacterized protein</fullName>
    </submittedName>
</protein>
<dbReference type="SUPFAM" id="SSF51735">
    <property type="entry name" value="NAD(P)-binding Rossmann-fold domains"/>
    <property type="match status" value="1"/>
</dbReference>
<dbReference type="InterPro" id="IPR036291">
    <property type="entry name" value="NAD(P)-bd_dom_sf"/>
</dbReference>
<reference evidence="2" key="1">
    <citation type="submission" date="2023-08" db="EMBL/GenBank/DDBJ databases">
        <authorList>
            <person name="Audoor S."/>
            <person name="Bilcke G."/>
        </authorList>
    </citation>
    <scope>NUCLEOTIDE SEQUENCE</scope>
</reference>
<keyword evidence="3" id="KW-1185">Reference proteome</keyword>
<feature type="chain" id="PRO_5041950585" evidence="1">
    <location>
        <begin position="24"/>
        <end position="324"/>
    </location>
</feature>
<proteinExistence type="predicted"/>
<feature type="signal peptide" evidence="1">
    <location>
        <begin position="1"/>
        <end position="23"/>
    </location>
</feature>
<dbReference type="EMBL" id="CAKOGP040001751">
    <property type="protein sequence ID" value="CAJ1948701.1"/>
    <property type="molecule type" value="Genomic_DNA"/>
</dbReference>
<evidence type="ECO:0000313" key="2">
    <source>
        <dbReference type="EMBL" id="CAJ1948701.1"/>
    </source>
</evidence>
<keyword evidence="1" id="KW-0732">Signal</keyword>
<evidence type="ECO:0000313" key="3">
    <source>
        <dbReference type="Proteomes" id="UP001295423"/>
    </source>
</evidence>
<dbReference type="Gene3D" id="3.40.50.720">
    <property type="entry name" value="NAD(P)-binding Rossmann-like Domain"/>
    <property type="match status" value="1"/>
</dbReference>
<comment type="caution">
    <text evidence="2">The sequence shown here is derived from an EMBL/GenBank/DDBJ whole genome shotgun (WGS) entry which is preliminary data.</text>
</comment>
<dbReference type="Proteomes" id="UP001295423">
    <property type="component" value="Unassembled WGS sequence"/>
</dbReference>
<gene>
    <name evidence="2" type="ORF">CYCCA115_LOCUS11743</name>
</gene>
<accession>A0AAD2FQ20</accession>
<dbReference type="AlphaFoldDB" id="A0AAD2FQ20"/>
<evidence type="ECO:0000256" key="1">
    <source>
        <dbReference type="SAM" id="SignalP"/>
    </source>
</evidence>
<sequence length="324" mass="35169">MKHTSKCQVGGLFCLLLVGNIAALSLGSASKPYDKQKVCVFGAGGFLGGCIFGFLQRCGSLYGTGIDGIQGPRAITATSVGSLALNSILSKNFVLAQADESFVKLTDMSSIDSIENRLQGFDAAVLATCYALETRPVTSGSYERTLNDKTTEFYMDRPRSDTYQEIDSPDHSFDFFRSSLEACRAAGIRRLIVLASDSQFERDSGDKHIDILNTCGIPYVYIRPNGQLENSPNSWTFAKGVQGDLVVERGYISLDPSSSSLPGVLYREDLAAVAVQSLLSLDWSINSIINVECIGPAPARKVNKALAKEWCVNSERLKSILEEN</sequence>